<dbReference type="PANTHER" id="PTHR43537:SF5">
    <property type="entry name" value="UXU OPERON TRANSCRIPTIONAL REGULATOR"/>
    <property type="match status" value="1"/>
</dbReference>
<dbReference type="EMBL" id="VSSQ01008748">
    <property type="protein sequence ID" value="MPM39726.1"/>
    <property type="molecule type" value="Genomic_DNA"/>
</dbReference>
<evidence type="ECO:0000256" key="3">
    <source>
        <dbReference type="ARBA" id="ARBA00023163"/>
    </source>
</evidence>
<dbReference type="GO" id="GO:0003677">
    <property type="term" value="F:DNA binding"/>
    <property type="evidence" value="ECO:0007669"/>
    <property type="project" value="UniProtKB-KW"/>
</dbReference>
<dbReference type="PRINTS" id="PR00035">
    <property type="entry name" value="HTHGNTR"/>
</dbReference>
<dbReference type="InterPro" id="IPR036388">
    <property type="entry name" value="WH-like_DNA-bd_sf"/>
</dbReference>
<evidence type="ECO:0000256" key="2">
    <source>
        <dbReference type="ARBA" id="ARBA00023125"/>
    </source>
</evidence>
<dbReference type="SUPFAM" id="SSF46785">
    <property type="entry name" value="Winged helix' DNA-binding domain"/>
    <property type="match status" value="1"/>
</dbReference>
<reference evidence="5" key="1">
    <citation type="submission" date="2019-08" db="EMBL/GenBank/DDBJ databases">
        <authorList>
            <person name="Kucharzyk K."/>
            <person name="Murdoch R.W."/>
            <person name="Higgins S."/>
            <person name="Loffler F."/>
        </authorList>
    </citation>
    <scope>NUCLEOTIDE SEQUENCE</scope>
</reference>
<name>A0A644ZFW6_9ZZZZ</name>
<dbReference type="Gene3D" id="1.20.120.530">
    <property type="entry name" value="GntR ligand-binding domain-like"/>
    <property type="match status" value="1"/>
</dbReference>
<dbReference type="SMART" id="SM00345">
    <property type="entry name" value="HTH_GNTR"/>
    <property type="match status" value="1"/>
</dbReference>
<keyword evidence="3" id="KW-0804">Transcription</keyword>
<dbReference type="PROSITE" id="PS50949">
    <property type="entry name" value="HTH_GNTR"/>
    <property type="match status" value="1"/>
</dbReference>
<dbReference type="Gene3D" id="1.10.10.10">
    <property type="entry name" value="Winged helix-like DNA-binding domain superfamily/Winged helix DNA-binding domain"/>
    <property type="match status" value="1"/>
</dbReference>
<dbReference type="GO" id="GO:0003700">
    <property type="term" value="F:DNA-binding transcription factor activity"/>
    <property type="evidence" value="ECO:0007669"/>
    <property type="project" value="InterPro"/>
</dbReference>
<sequence>MSVVKDRLSDQVARELQSMICNHLYQIGDKLPVENDLAQMFNVSRITIREAVRMLSIMGILDVRQGDGTFVKSLSPESFMKPLLPMLSLNKKNLEDIFEVRMLIECKSAELAAVHASEEQTQALHDLLDSMEACALSGDLETYNEYDARFHYEIARFSSNEVLKTILGLLGDMLKDAIKASISPPNALTTSLIYHKKIYESILRHDSRSASDYMQAHLQGGADYVRTQS</sequence>
<organism evidence="5">
    <name type="scientific">bioreactor metagenome</name>
    <dbReference type="NCBI Taxonomy" id="1076179"/>
    <lineage>
        <taxon>unclassified sequences</taxon>
        <taxon>metagenomes</taxon>
        <taxon>ecological metagenomes</taxon>
    </lineage>
</organism>
<comment type="caution">
    <text evidence="5">The sequence shown here is derived from an EMBL/GenBank/DDBJ whole genome shotgun (WGS) entry which is preliminary data.</text>
</comment>
<protein>
    <submittedName>
        <fullName evidence="5">Pyruvate dehydrogenase complex repressor</fullName>
    </submittedName>
</protein>
<dbReference type="InterPro" id="IPR000524">
    <property type="entry name" value="Tscrpt_reg_HTH_GntR"/>
</dbReference>
<dbReference type="Pfam" id="PF07729">
    <property type="entry name" value="FCD"/>
    <property type="match status" value="1"/>
</dbReference>
<feature type="domain" description="HTH gntR-type" evidence="4">
    <location>
        <begin position="6"/>
        <end position="74"/>
    </location>
</feature>
<keyword evidence="5" id="KW-0670">Pyruvate</keyword>
<accession>A0A644ZFW6</accession>
<dbReference type="InterPro" id="IPR011711">
    <property type="entry name" value="GntR_C"/>
</dbReference>
<dbReference type="SUPFAM" id="SSF48008">
    <property type="entry name" value="GntR ligand-binding domain-like"/>
    <property type="match status" value="1"/>
</dbReference>
<keyword evidence="1" id="KW-0805">Transcription regulation</keyword>
<proteinExistence type="predicted"/>
<gene>
    <name evidence="5" type="primary">pdhR_3</name>
    <name evidence="5" type="ORF">SDC9_86360</name>
</gene>
<evidence type="ECO:0000259" key="4">
    <source>
        <dbReference type="PROSITE" id="PS50949"/>
    </source>
</evidence>
<dbReference type="AlphaFoldDB" id="A0A644ZFW6"/>
<evidence type="ECO:0000313" key="5">
    <source>
        <dbReference type="EMBL" id="MPM39726.1"/>
    </source>
</evidence>
<dbReference type="InterPro" id="IPR036390">
    <property type="entry name" value="WH_DNA-bd_sf"/>
</dbReference>
<keyword evidence="2" id="KW-0238">DNA-binding</keyword>
<evidence type="ECO:0000256" key="1">
    <source>
        <dbReference type="ARBA" id="ARBA00023015"/>
    </source>
</evidence>
<dbReference type="Pfam" id="PF00392">
    <property type="entry name" value="GntR"/>
    <property type="match status" value="1"/>
</dbReference>
<dbReference type="InterPro" id="IPR008920">
    <property type="entry name" value="TF_FadR/GntR_C"/>
</dbReference>
<dbReference type="PANTHER" id="PTHR43537">
    <property type="entry name" value="TRANSCRIPTIONAL REGULATOR, GNTR FAMILY"/>
    <property type="match status" value="1"/>
</dbReference>
<dbReference type="CDD" id="cd07377">
    <property type="entry name" value="WHTH_GntR"/>
    <property type="match status" value="1"/>
</dbReference>
<dbReference type="SMART" id="SM00895">
    <property type="entry name" value="FCD"/>
    <property type="match status" value="1"/>
</dbReference>